<dbReference type="CDD" id="cd00051">
    <property type="entry name" value="EFh"/>
    <property type="match status" value="1"/>
</dbReference>
<reference evidence="5" key="1">
    <citation type="submission" date="2022-11" db="EMBL/GenBank/DDBJ databases">
        <title>Centuries of genome instability and evolution in soft-shell clam transmissible cancer (bioRxiv).</title>
        <authorList>
            <person name="Hart S.F.M."/>
            <person name="Yonemitsu M.A."/>
            <person name="Giersch R.M."/>
            <person name="Beal B.F."/>
            <person name="Arriagada G."/>
            <person name="Davis B.W."/>
            <person name="Ostrander E.A."/>
            <person name="Goff S.P."/>
            <person name="Metzger M.J."/>
        </authorList>
    </citation>
    <scope>NUCLEOTIDE SEQUENCE</scope>
    <source>
        <strain evidence="5">MELC-2E11</strain>
        <tissue evidence="5">Siphon/mantle</tissue>
    </source>
</reference>
<evidence type="ECO:0000313" key="6">
    <source>
        <dbReference type="Proteomes" id="UP001164746"/>
    </source>
</evidence>
<dbReference type="InterPro" id="IPR011992">
    <property type="entry name" value="EF-hand-dom_pair"/>
</dbReference>
<dbReference type="PANTHER" id="PTHR23048:SF0">
    <property type="entry name" value="CALMODULIN LIKE 3"/>
    <property type="match status" value="1"/>
</dbReference>
<dbReference type="Pfam" id="PF13499">
    <property type="entry name" value="EF-hand_7"/>
    <property type="match status" value="1"/>
</dbReference>
<evidence type="ECO:0000256" key="2">
    <source>
        <dbReference type="ARBA" id="ARBA00022837"/>
    </source>
</evidence>
<dbReference type="Gene3D" id="1.10.238.10">
    <property type="entry name" value="EF-hand"/>
    <property type="match status" value="1"/>
</dbReference>
<keyword evidence="6" id="KW-1185">Reference proteome</keyword>
<evidence type="ECO:0000313" key="5">
    <source>
        <dbReference type="EMBL" id="WAR19934.1"/>
    </source>
</evidence>
<dbReference type="Proteomes" id="UP001164746">
    <property type="component" value="Chromosome 11"/>
</dbReference>
<sequence length="101" mass="11422">MSDIFTEEQLEGHATVEFPAFLNILAKIIKDTDPETELTEAFKLFDKENTGNISNADLRRIMTTYGEVLNDEEVEEMIKEADTDGDGIVDYAEFISMVIQP</sequence>
<dbReference type="SUPFAM" id="SSF47473">
    <property type="entry name" value="EF-hand"/>
    <property type="match status" value="1"/>
</dbReference>
<proteinExistence type="predicted"/>
<feature type="domain" description="EF-hand" evidence="3">
    <location>
        <begin position="69"/>
        <end position="101"/>
    </location>
</feature>
<gene>
    <name evidence="4" type="ORF">MAR_001755</name>
    <name evidence="5" type="ORF">MAR_001772</name>
</gene>
<dbReference type="PROSITE" id="PS50222">
    <property type="entry name" value="EF_HAND_2"/>
    <property type="match status" value="2"/>
</dbReference>
<dbReference type="InterPro" id="IPR002048">
    <property type="entry name" value="EF_hand_dom"/>
</dbReference>
<dbReference type="InterPro" id="IPR018247">
    <property type="entry name" value="EF_Hand_1_Ca_BS"/>
</dbReference>
<dbReference type="EMBL" id="CP111022">
    <property type="protein sequence ID" value="WAR19934.1"/>
    <property type="molecule type" value="Genomic_DNA"/>
</dbReference>
<evidence type="ECO:0000259" key="3">
    <source>
        <dbReference type="PROSITE" id="PS50222"/>
    </source>
</evidence>
<protein>
    <submittedName>
        <fullName evidence="5">CALM-like protein</fullName>
    </submittedName>
</protein>
<dbReference type="PANTHER" id="PTHR23048">
    <property type="entry name" value="MYOSIN LIGHT CHAIN 1, 3"/>
    <property type="match status" value="1"/>
</dbReference>
<dbReference type="InterPro" id="IPR050230">
    <property type="entry name" value="CALM/Myosin/TropC-like"/>
</dbReference>
<evidence type="ECO:0000313" key="4">
    <source>
        <dbReference type="EMBL" id="WAR19917.1"/>
    </source>
</evidence>
<dbReference type="SMART" id="SM00054">
    <property type="entry name" value="EFh"/>
    <property type="match status" value="2"/>
</dbReference>
<organism evidence="5 6">
    <name type="scientific">Mya arenaria</name>
    <name type="common">Soft-shell clam</name>
    <dbReference type="NCBI Taxonomy" id="6604"/>
    <lineage>
        <taxon>Eukaryota</taxon>
        <taxon>Metazoa</taxon>
        <taxon>Spiralia</taxon>
        <taxon>Lophotrochozoa</taxon>
        <taxon>Mollusca</taxon>
        <taxon>Bivalvia</taxon>
        <taxon>Autobranchia</taxon>
        <taxon>Heteroconchia</taxon>
        <taxon>Euheterodonta</taxon>
        <taxon>Imparidentia</taxon>
        <taxon>Neoheterodontei</taxon>
        <taxon>Myida</taxon>
        <taxon>Myoidea</taxon>
        <taxon>Myidae</taxon>
        <taxon>Mya</taxon>
    </lineage>
</organism>
<feature type="domain" description="EF-hand" evidence="3">
    <location>
        <begin position="33"/>
        <end position="68"/>
    </location>
</feature>
<name>A0ABY7FEX3_MYAAR</name>
<keyword evidence="2" id="KW-0106">Calcium</keyword>
<accession>A0ABY7FEX3</accession>
<dbReference type="PROSITE" id="PS00018">
    <property type="entry name" value="EF_HAND_1"/>
    <property type="match status" value="1"/>
</dbReference>
<keyword evidence="1" id="KW-0677">Repeat</keyword>
<dbReference type="EMBL" id="CP111022">
    <property type="protein sequence ID" value="WAR19917.1"/>
    <property type="molecule type" value="Genomic_DNA"/>
</dbReference>
<evidence type="ECO:0000256" key="1">
    <source>
        <dbReference type="ARBA" id="ARBA00022737"/>
    </source>
</evidence>